<keyword evidence="4" id="KW-1185">Reference proteome</keyword>
<keyword evidence="2" id="KW-0732">Signal</keyword>
<sequence length="105" mass="11888">MGTSSSSSFFLLLLLLVLLGLSYSYAELDHEALRQQQADRVVRLPGQPPVDFRQYAGYVTVNESHGRALFYWFFEATHDVEKKPLLLWLNGDDAISLTTAILCHN</sequence>
<feature type="chain" id="PRO_5038352452" evidence="2">
    <location>
        <begin position="27"/>
        <end position="105"/>
    </location>
</feature>
<dbReference type="Gene3D" id="3.40.50.1820">
    <property type="entry name" value="alpha/beta hydrolase"/>
    <property type="match status" value="1"/>
</dbReference>
<dbReference type="InterPro" id="IPR001563">
    <property type="entry name" value="Peptidase_S10"/>
</dbReference>
<reference evidence="3" key="1">
    <citation type="submission" date="2022-05" db="EMBL/GenBank/DDBJ databases">
        <title>The Musa troglodytarum L. genome provides insights into the mechanism of non-climacteric behaviour and enrichment of carotenoids.</title>
        <authorList>
            <person name="Wang J."/>
        </authorList>
    </citation>
    <scope>NUCLEOTIDE SEQUENCE</scope>
    <source>
        <tissue evidence="3">Leaf</tissue>
    </source>
</reference>
<dbReference type="Pfam" id="PF00450">
    <property type="entry name" value="Peptidase_S10"/>
    <property type="match status" value="1"/>
</dbReference>
<keyword evidence="3" id="KW-0121">Carboxypeptidase</keyword>
<accession>A0A9E7K1G5</accession>
<dbReference type="GO" id="GO:0006508">
    <property type="term" value="P:proteolysis"/>
    <property type="evidence" value="ECO:0007669"/>
    <property type="project" value="InterPro"/>
</dbReference>
<dbReference type="SUPFAM" id="SSF53474">
    <property type="entry name" value="alpha/beta-Hydrolases"/>
    <property type="match status" value="1"/>
</dbReference>
<evidence type="ECO:0000256" key="1">
    <source>
        <dbReference type="ARBA" id="ARBA00009431"/>
    </source>
</evidence>
<keyword evidence="3" id="KW-0645">Protease</keyword>
<keyword evidence="3" id="KW-0378">Hydrolase</keyword>
<dbReference type="EMBL" id="CP097506">
    <property type="protein sequence ID" value="URD99974.1"/>
    <property type="molecule type" value="Genomic_DNA"/>
</dbReference>
<gene>
    <name evidence="3" type="ORF">MUK42_29836</name>
</gene>
<dbReference type="AlphaFoldDB" id="A0A9E7K1G5"/>
<proteinExistence type="inferred from homology"/>
<organism evidence="3 4">
    <name type="scientific">Musa troglodytarum</name>
    <name type="common">fe'i banana</name>
    <dbReference type="NCBI Taxonomy" id="320322"/>
    <lineage>
        <taxon>Eukaryota</taxon>
        <taxon>Viridiplantae</taxon>
        <taxon>Streptophyta</taxon>
        <taxon>Embryophyta</taxon>
        <taxon>Tracheophyta</taxon>
        <taxon>Spermatophyta</taxon>
        <taxon>Magnoliopsida</taxon>
        <taxon>Liliopsida</taxon>
        <taxon>Zingiberales</taxon>
        <taxon>Musaceae</taxon>
        <taxon>Musa</taxon>
    </lineage>
</organism>
<comment type="similarity">
    <text evidence="1">Belongs to the peptidase S10 family.</text>
</comment>
<dbReference type="Proteomes" id="UP001055439">
    <property type="component" value="Chromosome 4"/>
</dbReference>
<dbReference type="GO" id="GO:0004185">
    <property type="term" value="F:serine-type carboxypeptidase activity"/>
    <property type="evidence" value="ECO:0007669"/>
    <property type="project" value="InterPro"/>
</dbReference>
<protein>
    <submittedName>
        <fullName evidence="3">Serine carboxypeptidase</fullName>
    </submittedName>
</protein>
<evidence type="ECO:0000313" key="4">
    <source>
        <dbReference type="Proteomes" id="UP001055439"/>
    </source>
</evidence>
<dbReference type="OrthoDB" id="695494at2759"/>
<evidence type="ECO:0000256" key="2">
    <source>
        <dbReference type="SAM" id="SignalP"/>
    </source>
</evidence>
<dbReference type="InterPro" id="IPR029058">
    <property type="entry name" value="AB_hydrolase_fold"/>
</dbReference>
<name>A0A9E7K1G5_9LILI</name>
<feature type="signal peptide" evidence="2">
    <location>
        <begin position="1"/>
        <end position="26"/>
    </location>
</feature>
<evidence type="ECO:0000313" key="3">
    <source>
        <dbReference type="EMBL" id="URD99974.1"/>
    </source>
</evidence>